<feature type="transmembrane region" description="Helical" evidence="1">
    <location>
        <begin position="268"/>
        <end position="285"/>
    </location>
</feature>
<evidence type="ECO:0000313" key="2">
    <source>
        <dbReference type="EMBL" id="MTW14287.1"/>
    </source>
</evidence>
<feature type="transmembrane region" description="Helical" evidence="1">
    <location>
        <begin position="245"/>
        <end position="262"/>
    </location>
</feature>
<keyword evidence="3" id="KW-1185">Reference proteome</keyword>
<feature type="transmembrane region" description="Helical" evidence="1">
    <location>
        <begin position="405"/>
        <end position="428"/>
    </location>
</feature>
<keyword evidence="1" id="KW-1133">Transmembrane helix</keyword>
<reference evidence="2 3" key="1">
    <citation type="submission" date="2019-11" db="EMBL/GenBank/DDBJ databases">
        <title>Type strains purchased from KCTC, JCM and DSMZ.</title>
        <authorList>
            <person name="Lu H."/>
        </authorList>
    </citation>
    <scope>NUCLEOTIDE SEQUENCE [LARGE SCALE GENOMIC DNA]</scope>
    <source>
        <strain evidence="2 3">JCM 31587</strain>
    </source>
</reference>
<feature type="transmembrane region" description="Helical" evidence="1">
    <location>
        <begin position="348"/>
        <end position="366"/>
    </location>
</feature>
<feature type="transmembrane region" description="Helical" evidence="1">
    <location>
        <begin position="173"/>
        <end position="194"/>
    </location>
</feature>
<feature type="transmembrane region" description="Helical" evidence="1">
    <location>
        <begin position="214"/>
        <end position="238"/>
    </location>
</feature>
<name>A0A6L6QQZ4_9BURK</name>
<feature type="transmembrane region" description="Helical" evidence="1">
    <location>
        <begin position="297"/>
        <end position="317"/>
    </location>
</feature>
<feature type="transmembrane region" description="Helical" evidence="1">
    <location>
        <begin position="378"/>
        <end position="398"/>
    </location>
</feature>
<keyword evidence="1" id="KW-0472">Membrane</keyword>
<evidence type="ECO:0008006" key="4">
    <source>
        <dbReference type="Google" id="ProtNLM"/>
    </source>
</evidence>
<gene>
    <name evidence="2" type="ORF">GM658_27090</name>
</gene>
<dbReference type="Gene3D" id="2.60.120.260">
    <property type="entry name" value="Galactose-binding domain-like"/>
    <property type="match status" value="1"/>
</dbReference>
<feature type="transmembrane region" description="Helical" evidence="1">
    <location>
        <begin position="69"/>
        <end position="90"/>
    </location>
</feature>
<keyword evidence="1" id="KW-0812">Transmembrane</keyword>
<accession>A0A6L6QQZ4</accession>
<feature type="transmembrane region" description="Helical" evidence="1">
    <location>
        <begin position="716"/>
        <end position="737"/>
    </location>
</feature>
<sequence length="810" mass="86720">MMRLLCRRGAALGALGLLLAAASVYPAPRLLLAALLGSYMALLLWRPQAWLVAVPALLPVLDFAPWNGWFFLEELDLLLLATCAAGYWSLGRERAPTKLPGLARLALGLFILCYAIAAWRGITPLAPLDANSFANYTSPYNGLRVLKGVLWPVLLLPLLRGTAGENGSNLQRLLVPGMLLGLTACSLAVVWERLAFPGLFNFSSDYRPTAPFSAMHTGGAALDAYLAMTFPFVTLWLVNHPPPRRLALGLAALGLGLFAGLTTFSRDIYLAYAAGGAVIAVLGSAHHLRGGSLSVRSMAVSLIFLVLTYWVLGQVFAHGGYRGLIAALGLLATALLLAGAAPRIPRPLAAAGLALLLLLLVAGLGMLGADSASDKRSYLAYGVAWLCAAGGAAMLAVAPAQQRPWGVLLLAGALPAQALASALVARHYGGNDALPGILLAVLLALAMGASRLLPQPPWKLDRGTLTVSFFSAIVYAALIPISSSYYTGSRFSTVGNDLGVRLTHWSEALQMMGNDAMTSTFGQGLGTFPRTYAWENTHGEVPGTFSYAEEAGNRYLLLGAAQYARGFGEVLRMLQHVDVKAGLRYTLKLDIRRSRADAMPVAMVCQRWLIYPEDCSVAKFGAVQAPGPDWQTLETTLPVRGTRNRWGAPLILELYNNSSMAPLAIDNVSLVEVETGRELIRNGSFSNANDYWFFSSDRNHMPWHVKNFAVNQLFELGWVGLVATAFLLLAVGGRMVARGLSGETYAVVSLASLTGCMMVGLFDSITDVPRLSTLFLLIALAGSLKAARKRIKVRRKRPDAEDQDADALAT</sequence>
<feature type="transmembrane region" description="Helical" evidence="1">
    <location>
        <begin position="744"/>
        <end position="762"/>
    </location>
</feature>
<feature type="transmembrane region" description="Helical" evidence="1">
    <location>
        <begin position="465"/>
        <end position="486"/>
    </location>
</feature>
<feature type="transmembrane region" description="Helical" evidence="1">
    <location>
        <begin position="102"/>
        <end position="122"/>
    </location>
</feature>
<feature type="transmembrane region" description="Helical" evidence="1">
    <location>
        <begin position="434"/>
        <end position="453"/>
    </location>
</feature>
<feature type="transmembrane region" description="Helical" evidence="1">
    <location>
        <begin position="768"/>
        <end position="787"/>
    </location>
</feature>
<dbReference type="AlphaFoldDB" id="A0A6L6QQZ4"/>
<dbReference type="EMBL" id="WNKX01000039">
    <property type="protein sequence ID" value="MTW14287.1"/>
    <property type="molecule type" value="Genomic_DNA"/>
</dbReference>
<evidence type="ECO:0000256" key="1">
    <source>
        <dbReference type="SAM" id="Phobius"/>
    </source>
</evidence>
<dbReference type="RefSeq" id="WP_155457230.1">
    <property type="nucleotide sequence ID" value="NZ_WNKX01000039.1"/>
</dbReference>
<organism evidence="2 3">
    <name type="scientific">Massilia eburnea</name>
    <dbReference type="NCBI Taxonomy" id="1776165"/>
    <lineage>
        <taxon>Bacteria</taxon>
        <taxon>Pseudomonadati</taxon>
        <taxon>Pseudomonadota</taxon>
        <taxon>Betaproteobacteria</taxon>
        <taxon>Burkholderiales</taxon>
        <taxon>Oxalobacteraceae</taxon>
        <taxon>Telluria group</taxon>
        <taxon>Massilia</taxon>
    </lineage>
</organism>
<comment type="caution">
    <text evidence="2">The sequence shown here is derived from an EMBL/GenBank/DDBJ whole genome shotgun (WGS) entry which is preliminary data.</text>
</comment>
<protein>
    <recommendedName>
        <fullName evidence="4">O-antigen ligase domain-containing protein</fullName>
    </recommendedName>
</protein>
<feature type="transmembrane region" description="Helical" evidence="1">
    <location>
        <begin position="323"/>
        <end position="341"/>
    </location>
</feature>
<dbReference type="OrthoDB" id="283584at2"/>
<proteinExistence type="predicted"/>
<feature type="transmembrane region" description="Helical" evidence="1">
    <location>
        <begin position="142"/>
        <end position="161"/>
    </location>
</feature>
<dbReference type="Proteomes" id="UP000472320">
    <property type="component" value="Unassembled WGS sequence"/>
</dbReference>
<evidence type="ECO:0000313" key="3">
    <source>
        <dbReference type="Proteomes" id="UP000472320"/>
    </source>
</evidence>